<feature type="domain" description="DUF4136" evidence="1">
    <location>
        <begin position="21"/>
        <end position="171"/>
    </location>
</feature>
<proteinExistence type="predicted"/>
<evidence type="ECO:0000313" key="2">
    <source>
        <dbReference type="EMBL" id="RMB56103.1"/>
    </source>
</evidence>
<evidence type="ECO:0000259" key="1">
    <source>
        <dbReference type="Pfam" id="PF13590"/>
    </source>
</evidence>
<name>A0A3M0G2H5_9FLAO</name>
<gene>
    <name evidence="2" type="ORF">EAX61_15880</name>
</gene>
<organism evidence="2 3">
    <name type="scientific">Dokdonia sinensis</name>
    <dbReference type="NCBI Taxonomy" id="2479847"/>
    <lineage>
        <taxon>Bacteria</taxon>
        <taxon>Pseudomonadati</taxon>
        <taxon>Bacteroidota</taxon>
        <taxon>Flavobacteriia</taxon>
        <taxon>Flavobacteriales</taxon>
        <taxon>Flavobacteriaceae</taxon>
        <taxon>Dokdonia</taxon>
    </lineage>
</organism>
<dbReference type="EMBL" id="REFV01000023">
    <property type="protein sequence ID" value="RMB56103.1"/>
    <property type="molecule type" value="Genomic_DNA"/>
</dbReference>
<protein>
    <submittedName>
        <fullName evidence="2">DUF4136 domain-containing protein</fullName>
    </submittedName>
</protein>
<dbReference type="Gene3D" id="3.30.160.670">
    <property type="match status" value="1"/>
</dbReference>
<evidence type="ECO:0000313" key="3">
    <source>
        <dbReference type="Proteomes" id="UP000281985"/>
    </source>
</evidence>
<dbReference type="AlphaFoldDB" id="A0A3M0G2H5"/>
<dbReference type="InterPro" id="IPR025411">
    <property type="entry name" value="DUF4136"/>
</dbReference>
<sequence length="173" mass="19474">MRIFSSLFIAITCISCGSTYVEYDYDKEASFDSYKSYNYDFTKVTGLSEFDERRFVKYTDSLLQSRGMTLTENPDLWITLFSEEFESQSRNTLGVGVGGGGGNLGVSVGGGIPIGGREQNQLITVDFYDNEKNALVWQAKSESAVKVKATPPQRDAYFKKLVEKIYKKYPPKK</sequence>
<accession>A0A3M0G2H5</accession>
<keyword evidence="3" id="KW-1185">Reference proteome</keyword>
<dbReference type="Proteomes" id="UP000281985">
    <property type="component" value="Unassembled WGS sequence"/>
</dbReference>
<reference evidence="2 3" key="1">
    <citation type="submission" date="2018-10" db="EMBL/GenBank/DDBJ databases">
        <title>Dokdonia luteus sp. nov., isolated from sea water.</title>
        <authorList>
            <person name="Zhou L.Y."/>
            <person name="Du Z.J."/>
        </authorList>
    </citation>
    <scope>NUCLEOTIDE SEQUENCE [LARGE SCALE GENOMIC DNA]</scope>
    <source>
        <strain evidence="2 3">SH27</strain>
    </source>
</reference>
<dbReference type="RefSeq" id="WP_121918700.1">
    <property type="nucleotide sequence ID" value="NZ_REFV01000023.1"/>
</dbReference>
<dbReference type="Pfam" id="PF13590">
    <property type="entry name" value="DUF4136"/>
    <property type="match status" value="1"/>
</dbReference>
<comment type="caution">
    <text evidence="2">The sequence shown here is derived from an EMBL/GenBank/DDBJ whole genome shotgun (WGS) entry which is preliminary data.</text>
</comment>
<dbReference type="OrthoDB" id="1430233at2"/>